<protein>
    <submittedName>
        <fullName evidence="2">Glyoxylase-like metal-dependent hydrolase (Beta-lactamase superfamily II)</fullName>
    </submittedName>
</protein>
<evidence type="ECO:0000313" key="2">
    <source>
        <dbReference type="EMBL" id="TDU31475.1"/>
    </source>
</evidence>
<organism evidence="2 3">
    <name type="scientific">Panacagrimonas perspica</name>
    <dbReference type="NCBI Taxonomy" id="381431"/>
    <lineage>
        <taxon>Bacteria</taxon>
        <taxon>Pseudomonadati</taxon>
        <taxon>Pseudomonadota</taxon>
        <taxon>Gammaproteobacteria</taxon>
        <taxon>Nevskiales</taxon>
        <taxon>Nevskiaceae</taxon>
        <taxon>Panacagrimonas</taxon>
    </lineage>
</organism>
<dbReference type="Gene3D" id="3.90.79.10">
    <property type="entry name" value="Nucleoside Triphosphate Pyrophosphohydrolase"/>
    <property type="match status" value="2"/>
</dbReference>
<dbReference type="InterPro" id="IPR001279">
    <property type="entry name" value="Metallo-B-lactamas"/>
</dbReference>
<reference evidence="2 3" key="1">
    <citation type="submission" date="2019-03" db="EMBL/GenBank/DDBJ databases">
        <title>Genomic Encyclopedia of Type Strains, Phase IV (KMG-IV): sequencing the most valuable type-strain genomes for metagenomic binning, comparative biology and taxonomic classification.</title>
        <authorList>
            <person name="Goeker M."/>
        </authorList>
    </citation>
    <scope>NUCLEOTIDE SEQUENCE [LARGE SCALE GENOMIC DNA]</scope>
    <source>
        <strain evidence="2 3">DSM 26377</strain>
    </source>
</reference>
<dbReference type="SUPFAM" id="SSF55811">
    <property type="entry name" value="Nudix"/>
    <property type="match status" value="1"/>
</dbReference>
<dbReference type="Pfam" id="PF17778">
    <property type="entry name" value="WHD_BLACT"/>
    <property type="match status" value="1"/>
</dbReference>
<dbReference type="GO" id="GO:0016787">
    <property type="term" value="F:hydrolase activity"/>
    <property type="evidence" value="ECO:0007669"/>
    <property type="project" value="UniProtKB-KW"/>
</dbReference>
<keyword evidence="3" id="KW-1185">Reference proteome</keyword>
<accession>A0A4R7PBK9</accession>
<dbReference type="OrthoDB" id="9788263at2"/>
<dbReference type="InterPro" id="IPR050662">
    <property type="entry name" value="Sec-metab_biosynth-thioest"/>
</dbReference>
<proteinExistence type="predicted"/>
<dbReference type="Gene3D" id="1.10.10.10">
    <property type="entry name" value="Winged helix-like DNA-binding domain superfamily/Winged helix DNA-binding domain"/>
    <property type="match status" value="1"/>
</dbReference>
<dbReference type="InterPro" id="IPR036866">
    <property type="entry name" value="RibonucZ/Hydroxyglut_hydro"/>
</dbReference>
<dbReference type="AlphaFoldDB" id="A0A4R7PBK9"/>
<dbReference type="PROSITE" id="PS51462">
    <property type="entry name" value="NUDIX"/>
    <property type="match status" value="1"/>
</dbReference>
<dbReference type="SUPFAM" id="SSF56281">
    <property type="entry name" value="Metallo-hydrolase/oxidoreductase"/>
    <property type="match status" value="1"/>
</dbReference>
<evidence type="ECO:0000313" key="3">
    <source>
        <dbReference type="Proteomes" id="UP000295341"/>
    </source>
</evidence>
<comment type="caution">
    <text evidence="2">The sequence shown here is derived from an EMBL/GenBank/DDBJ whole genome shotgun (WGS) entry which is preliminary data.</text>
</comment>
<dbReference type="RefSeq" id="WP_133880052.1">
    <property type="nucleotide sequence ID" value="NZ_MWIN01000012.1"/>
</dbReference>
<dbReference type="PANTHER" id="PTHR23131:SF0">
    <property type="entry name" value="ENDORIBONUCLEASE LACTB2"/>
    <property type="match status" value="1"/>
</dbReference>
<gene>
    <name evidence="2" type="ORF">DFR24_0845</name>
</gene>
<dbReference type="InterPro" id="IPR000086">
    <property type="entry name" value="NUDIX_hydrolase_dom"/>
</dbReference>
<dbReference type="Pfam" id="PF00753">
    <property type="entry name" value="Lactamase_B"/>
    <property type="match status" value="1"/>
</dbReference>
<dbReference type="Gene3D" id="3.60.15.10">
    <property type="entry name" value="Ribonuclease Z/Hydroxyacylglutathione hydrolase-like"/>
    <property type="match status" value="1"/>
</dbReference>
<dbReference type="Pfam" id="PF00293">
    <property type="entry name" value="NUDIX"/>
    <property type="match status" value="1"/>
</dbReference>
<dbReference type="InterPro" id="IPR015797">
    <property type="entry name" value="NUDIX_hydrolase-like_dom_sf"/>
</dbReference>
<dbReference type="Proteomes" id="UP000295341">
    <property type="component" value="Unassembled WGS sequence"/>
</dbReference>
<dbReference type="SMART" id="SM00849">
    <property type="entry name" value="Lactamase_B"/>
    <property type="match status" value="1"/>
</dbReference>
<dbReference type="InterPro" id="IPR041516">
    <property type="entry name" value="LACTB2_WH"/>
</dbReference>
<feature type="domain" description="Nudix hydrolase" evidence="1">
    <location>
        <begin position="5"/>
        <end position="159"/>
    </location>
</feature>
<keyword evidence="2" id="KW-0378">Hydrolase</keyword>
<name>A0A4R7PBK9_9GAMM</name>
<dbReference type="InterPro" id="IPR036388">
    <property type="entry name" value="WH-like_DNA-bd_sf"/>
</dbReference>
<dbReference type="EMBL" id="SOBT01000008">
    <property type="protein sequence ID" value="TDU31475.1"/>
    <property type="molecule type" value="Genomic_DNA"/>
</dbReference>
<sequence>MAESPIREAVTAVLHHGDEILMVRRHPALAAFPGYWAFPGGKVDKADSDAPHRTTPWCAAVEPRLVEALARELREEIGFDLDAACEAGDVEAVHLFGNALTPPILPVRFNTLFYRIDLKHRPKITLDMGEVDQLRWARPEDLHAEYLDGQLLLAPPTSASVALFAAGGGTEPANVALEEFHKERLPIIQAVHGLRKIPVRSNTLPPAFHTNCFLIGDEGSNVILVDPSPWNDDELDALTERMRPFGINEIFFTHHHPDHNERADVLARRLGVGIALSADTSARISERSPKFFSGLTQRLVNDGDIVTYWKGRPVRAIAVPGHDEGQLALMSADRAWCIVGDLIQGVGTVVIHKPEGNMRRYFESLERIIELDPKVILPSHGLAMGTTFRLQETLRHRRLRESSVLELHRAGRSISEMLDVIYKDLDPRLLPLARDNIESHLDKLREEGALV</sequence>
<dbReference type="PANTHER" id="PTHR23131">
    <property type="entry name" value="ENDORIBONUCLEASE LACTB2"/>
    <property type="match status" value="1"/>
</dbReference>
<evidence type="ECO:0000259" key="1">
    <source>
        <dbReference type="PROSITE" id="PS51462"/>
    </source>
</evidence>